<dbReference type="Proteomes" id="UP000078284">
    <property type="component" value="Chromosome 1"/>
</dbReference>
<comment type="subcellular location">
    <subcellularLocation>
        <location evidence="1">Chromosome</location>
        <location evidence="1">Centromere</location>
    </subcellularLocation>
    <subcellularLocation>
        <location evidence="11">Nucleus</location>
    </subcellularLocation>
</comment>
<dbReference type="PANTHER" id="PTHR45660:SF24">
    <property type="entry name" value="HISTONE-LYSINE N-METHYLTRANSFERASE, H3 LYSINE-9 SPECIFIC SUVH3"/>
    <property type="match status" value="1"/>
</dbReference>
<evidence type="ECO:0000313" key="18">
    <source>
        <dbReference type="Proteomes" id="UP000078284"/>
    </source>
</evidence>
<dbReference type="EMBL" id="LUHQ01000001">
    <property type="protein sequence ID" value="OAP17028.1"/>
    <property type="molecule type" value="Genomic_DNA"/>
</dbReference>
<evidence type="ECO:0000256" key="7">
    <source>
        <dbReference type="ARBA" id="ARBA00022833"/>
    </source>
</evidence>
<evidence type="ECO:0000256" key="3">
    <source>
        <dbReference type="ARBA" id="ARBA00022603"/>
    </source>
</evidence>
<dbReference type="InterPro" id="IPR003105">
    <property type="entry name" value="SRA_YDG"/>
</dbReference>
<dbReference type="AlphaFoldDB" id="A0A178WF93"/>
<feature type="compositionally biased region" description="Polar residues" evidence="12">
    <location>
        <begin position="65"/>
        <end position="82"/>
    </location>
</feature>
<dbReference type="PROSITE" id="PS50280">
    <property type="entry name" value="SET"/>
    <property type="match status" value="1"/>
</dbReference>
<dbReference type="PROSITE" id="PS51015">
    <property type="entry name" value="YDG"/>
    <property type="match status" value="1"/>
</dbReference>
<dbReference type="Pfam" id="PF05033">
    <property type="entry name" value="Pre-SET"/>
    <property type="match status" value="1"/>
</dbReference>
<feature type="domain" description="YDG" evidence="16">
    <location>
        <begin position="208"/>
        <end position="355"/>
    </location>
</feature>
<feature type="domain" description="Pre-SET" evidence="14">
    <location>
        <begin position="430"/>
        <end position="491"/>
    </location>
</feature>
<dbReference type="GO" id="GO:0032259">
    <property type="term" value="P:methylation"/>
    <property type="evidence" value="ECO:0007669"/>
    <property type="project" value="UniProtKB-KW"/>
</dbReference>
<sequence>MQGVPGFNTVPNPNHYDKSIVLDIKPLRSLKPVFPNGNQGPPFVGCPPFGPSSSEYSSFFPFGAQQPTHDTPDLNQTQNTPIPSFVPPLRSYRTPTKTNGPSSSSGTKRGVGRPKGTTSVKKKEKKTVANEPNLDVQVVKKFSSDFDSGISAAEREDGNAYLVSSVLMRFDAVRRRLSQVEFTKSATSKAAGTLMSNGVRTNMKKRVGTVPGIEVGDIFFSRIEMCLVGLHMQTMAGIDYIISKAGSDEESLATSIVSSGRYEGEAQDPESLIYSGQGGNADKNRQASDQKLERGNLALENSLRKGNGVRVVRGEEDAASKTGKIYIYDGLYSISESWVEKGKSGCNTFKYKLVRQPGQPPAFGFWKSVQKWKEGLTTRPGLILPDLTSGAESKPVSLVNDVDEDKGPAYFTYTSSLKYSETFKLTQPVIGCSCSGSCSPGNHNCSCIRKNDGDLPYLNGVILVSRRPVIYECGPTCPCHASCKNRVIQTGLKSRLEVFKTRNRGWGLRSWDSLRAGSFICEYAGEVKDNGNLRGNQEEDAYVFDTSRVFNSFKWNYEPELVDEDPSTEVPEEFNLPSPLLISAKKFGNVARFMNHSCSPNVFWQPVIREGNGELVIHIAFFAMRHIPPMAELTYDYGISPTSEARDESLLHGQRTCLCGSEQCRGSFG</sequence>
<evidence type="ECO:0000259" key="13">
    <source>
        <dbReference type="PROSITE" id="PS50280"/>
    </source>
</evidence>
<keyword evidence="4" id="KW-0808">Transferase</keyword>
<dbReference type="GO" id="GO:0042054">
    <property type="term" value="F:histone methyltransferase activity"/>
    <property type="evidence" value="ECO:0007669"/>
    <property type="project" value="InterPro"/>
</dbReference>
<keyword evidence="8" id="KW-0156">Chromatin regulator</keyword>
<evidence type="ECO:0000256" key="9">
    <source>
        <dbReference type="ARBA" id="ARBA00023242"/>
    </source>
</evidence>
<dbReference type="InterPro" id="IPR001214">
    <property type="entry name" value="SET_dom"/>
</dbReference>
<dbReference type="PROSITE" id="PS51575">
    <property type="entry name" value="SAM_MT43_SUVAR39_2"/>
    <property type="match status" value="1"/>
</dbReference>
<dbReference type="InterPro" id="IPR015947">
    <property type="entry name" value="PUA-like_sf"/>
</dbReference>
<keyword evidence="2" id="KW-0158">Chromosome</keyword>
<comment type="caution">
    <text evidence="17">The sequence shown here is derived from an EMBL/GenBank/DDBJ whole genome shotgun (WGS) entry which is preliminary data.</text>
</comment>
<dbReference type="SMART" id="SM00466">
    <property type="entry name" value="SRA"/>
    <property type="match status" value="1"/>
</dbReference>
<dbReference type="FunFam" id="2.30.280.10:FF:000003">
    <property type="entry name" value="Histone-lysine N-methyltransferase, H3 lysine-9 specific SUVH5"/>
    <property type="match status" value="1"/>
</dbReference>
<dbReference type="GO" id="GO:0000775">
    <property type="term" value="C:chromosome, centromeric region"/>
    <property type="evidence" value="ECO:0007669"/>
    <property type="project" value="UniProtKB-SubCell"/>
</dbReference>
<dbReference type="InterPro" id="IPR046341">
    <property type="entry name" value="SET_dom_sf"/>
</dbReference>
<dbReference type="GO" id="GO:0008270">
    <property type="term" value="F:zinc ion binding"/>
    <property type="evidence" value="ECO:0007669"/>
    <property type="project" value="InterPro"/>
</dbReference>
<keyword evidence="7" id="KW-0862">Zinc</keyword>
<keyword evidence="6" id="KW-0479">Metal-binding</keyword>
<dbReference type="SUPFAM" id="SSF88697">
    <property type="entry name" value="PUA domain-like"/>
    <property type="match status" value="1"/>
</dbReference>
<evidence type="ECO:0000256" key="5">
    <source>
        <dbReference type="ARBA" id="ARBA00022691"/>
    </source>
</evidence>
<gene>
    <name evidence="17" type="ordered locus">AXX17_At1g67290</name>
</gene>
<evidence type="ECO:0000259" key="15">
    <source>
        <dbReference type="PROSITE" id="PS50868"/>
    </source>
</evidence>
<dbReference type="PANTHER" id="PTHR45660">
    <property type="entry name" value="HISTONE-LYSINE N-METHYLTRANSFERASE SETMAR"/>
    <property type="match status" value="1"/>
</dbReference>
<evidence type="ECO:0000256" key="10">
    <source>
        <dbReference type="ARBA" id="ARBA00023328"/>
    </source>
</evidence>
<evidence type="ECO:0000256" key="1">
    <source>
        <dbReference type="ARBA" id="ARBA00004584"/>
    </source>
</evidence>
<evidence type="ECO:0000256" key="4">
    <source>
        <dbReference type="ARBA" id="ARBA00022679"/>
    </source>
</evidence>
<proteinExistence type="predicted"/>
<feature type="region of interest" description="Disordered" evidence="12">
    <location>
        <begin position="270"/>
        <end position="290"/>
    </location>
</feature>
<dbReference type="InterPro" id="IPR007728">
    <property type="entry name" value="Pre-SET_dom"/>
</dbReference>
<feature type="domain" description="SET" evidence="13">
    <location>
        <begin position="494"/>
        <end position="638"/>
    </location>
</feature>
<dbReference type="Gene3D" id="2.30.280.10">
    <property type="entry name" value="SRA-YDG"/>
    <property type="match status" value="1"/>
</dbReference>
<keyword evidence="5" id="KW-0949">S-adenosyl-L-methionine</keyword>
<dbReference type="SMART" id="SM00468">
    <property type="entry name" value="PreSET"/>
    <property type="match status" value="1"/>
</dbReference>
<dbReference type="SMR" id="A0A178WF93"/>
<dbReference type="InterPro" id="IPR025794">
    <property type="entry name" value="H3-K9-MeTrfase_plant"/>
</dbReference>
<dbReference type="PROSITE" id="PS50867">
    <property type="entry name" value="PRE_SET"/>
    <property type="match status" value="1"/>
</dbReference>
<evidence type="ECO:0000259" key="16">
    <source>
        <dbReference type="PROSITE" id="PS51015"/>
    </source>
</evidence>
<evidence type="ECO:0000256" key="12">
    <source>
        <dbReference type="SAM" id="MobiDB-lite"/>
    </source>
</evidence>
<dbReference type="SUPFAM" id="SSF82199">
    <property type="entry name" value="SET domain"/>
    <property type="match status" value="1"/>
</dbReference>
<evidence type="ECO:0000259" key="14">
    <source>
        <dbReference type="PROSITE" id="PS50867"/>
    </source>
</evidence>
<feature type="domain" description="Post-SET" evidence="15">
    <location>
        <begin position="653"/>
        <end position="669"/>
    </location>
</feature>
<keyword evidence="9 11" id="KW-0539">Nucleus</keyword>
<keyword evidence="3" id="KW-0489">Methyltransferase</keyword>
<accession>A0A178WF93</accession>
<evidence type="ECO:0000256" key="6">
    <source>
        <dbReference type="ARBA" id="ARBA00022723"/>
    </source>
</evidence>
<name>A0A178WF93_ARATH</name>
<protein>
    <submittedName>
        <fullName evidence="17">SUVH3</fullName>
    </submittedName>
</protein>
<evidence type="ECO:0000256" key="2">
    <source>
        <dbReference type="ARBA" id="ARBA00022454"/>
    </source>
</evidence>
<dbReference type="GO" id="GO:0003677">
    <property type="term" value="F:DNA binding"/>
    <property type="evidence" value="ECO:0007669"/>
    <property type="project" value="UniProtKB-ARBA"/>
</dbReference>
<dbReference type="Pfam" id="PF02182">
    <property type="entry name" value="SAD_SRA"/>
    <property type="match status" value="1"/>
</dbReference>
<keyword evidence="10" id="KW-0137">Centromere</keyword>
<dbReference type="Pfam" id="PF00856">
    <property type="entry name" value="SET"/>
    <property type="match status" value="1"/>
</dbReference>
<dbReference type="FunFam" id="2.170.270.10:FF:000051">
    <property type="entry name" value="Histone-lysine N-methyltransferase, H3 lysine-9 specific SUVH6"/>
    <property type="match status" value="1"/>
</dbReference>
<feature type="compositionally biased region" description="Polar residues" evidence="12">
    <location>
        <begin position="93"/>
        <end position="107"/>
    </location>
</feature>
<feature type="region of interest" description="Disordered" evidence="12">
    <location>
        <begin position="56"/>
        <end position="127"/>
    </location>
</feature>
<dbReference type="GO" id="GO:0005634">
    <property type="term" value="C:nucleus"/>
    <property type="evidence" value="ECO:0007669"/>
    <property type="project" value="UniProtKB-SubCell"/>
</dbReference>
<dbReference type="Gene3D" id="2.170.270.10">
    <property type="entry name" value="SET domain"/>
    <property type="match status" value="1"/>
</dbReference>
<evidence type="ECO:0000256" key="8">
    <source>
        <dbReference type="ARBA" id="ARBA00022853"/>
    </source>
</evidence>
<dbReference type="InterPro" id="IPR036987">
    <property type="entry name" value="SRA-YDG_sf"/>
</dbReference>
<evidence type="ECO:0000256" key="11">
    <source>
        <dbReference type="PROSITE-ProRule" id="PRU00358"/>
    </source>
</evidence>
<organism evidence="17 18">
    <name type="scientific">Arabidopsis thaliana</name>
    <name type="common">Mouse-ear cress</name>
    <dbReference type="NCBI Taxonomy" id="3702"/>
    <lineage>
        <taxon>Eukaryota</taxon>
        <taxon>Viridiplantae</taxon>
        <taxon>Streptophyta</taxon>
        <taxon>Embryophyta</taxon>
        <taxon>Tracheophyta</taxon>
        <taxon>Spermatophyta</taxon>
        <taxon>Magnoliopsida</taxon>
        <taxon>eudicotyledons</taxon>
        <taxon>Gunneridae</taxon>
        <taxon>Pentapetalae</taxon>
        <taxon>rosids</taxon>
        <taxon>malvids</taxon>
        <taxon>Brassicales</taxon>
        <taxon>Brassicaceae</taxon>
        <taxon>Camelineae</taxon>
        <taxon>Arabidopsis</taxon>
    </lineage>
</organism>
<dbReference type="PROSITE" id="PS50868">
    <property type="entry name" value="POST_SET"/>
    <property type="match status" value="1"/>
</dbReference>
<dbReference type="ExpressionAtlas" id="A0A178WF93">
    <property type="expression patterns" value="baseline and differential"/>
</dbReference>
<dbReference type="InterPro" id="IPR051357">
    <property type="entry name" value="H3K9_HMTase_SUVAR3-9"/>
</dbReference>
<evidence type="ECO:0000313" key="17">
    <source>
        <dbReference type="EMBL" id="OAP17028.1"/>
    </source>
</evidence>
<dbReference type="SMART" id="SM00317">
    <property type="entry name" value="SET"/>
    <property type="match status" value="1"/>
</dbReference>
<dbReference type="InterPro" id="IPR003616">
    <property type="entry name" value="Post-SET_dom"/>
</dbReference>
<reference evidence="18" key="1">
    <citation type="journal article" date="2016" name="Proc. Natl. Acad. Sci. U.S.A.">
        <title>Chromosome-level assembly of Arabidopsis thaliana Ler reveals the extent of translocation and inversion polymorphisms.</title>
        <authorList>
            <person name="Zapata L."/>
            <person name="Ding J."/>
            <person name="Willing E.M."/>
            <person name="Hartwig B."/>
            <person name="Bezdan D."/>
            <person name="Jiao W.B."/>
            <person name="Patel V."/>
            <person name="Velikkakam James G."/>
            <person name="Koornneef M."/>
            <person name="Ossowski S."/>
            <person name="Schneeberger K."/>
        </authorList>
    </citation>
    <scope>NUCLEOTIDE SEQUENCE [LARGE SCALE GENOMIC DNA]</scope>
    <source>
        <strain evidence="18">cv. Landsberg erecta</strain>
    </source>
</reference>